<dbReference type="AlphaFoldDB" id="A0A450VH92"/>
<keyword evidence="1" id="KW-1133">Transmembrane helix</keyword>
<dbReference type="EMBL" id="CAADFJ010000427">
    <property type="protein sequence ID" value="VFK07512.1"/>
    <property type="molecule type" value="Genomic_DNA"/>
</dbReference>
<accession>A0A450VH92</accession>
<dbReference type="Pfam" id="PF00805">
    <property type="entry name" value="Pentapeptide"/>
    <property type="match status" value="1"/>
</dbReference>
<proteinExistence type="predicted"/>
<dbReference type="SUPFAM" id="SSF141571">
    <property type="entry name" value="Pentapeptide repeat-like"/>
    <property type="match status" value="1"/>
</dbReference>
<name>A0A450VH92_9GAMM</name>
<organism evidence="3">
    <name type="scientific">Candidatus Kentrum eta</name>
    <dbReference type="NCBI Taxonomy" id="2126337"/>
    <lineage>
        <taxon>Bacteria</taxon>
        <taxon>Pseudomonadati</taxon>
        <taxon>Pseudomonadota</taxon>
        <taxon>Gammaproteobacteria</taxon>
        <taxon>Candidatus Kentrum</taxon>
    </lineage>
</organism>
<gene>
    <name evidence="3" type="ORF">BECKH772A_GA0070896_103882</name>
    <name evidence="2" type="ORF">BECKH772B_GA0070898_103792</name>
    <name evidence="4" type="ORF">BECKH772C_GA0070978_104271</name>
</gene>
<protein>
    <submittedName>
        <fullName evidence="3">Pentapeptide repeat-containing protein</fullName>
    </submittedName>
</protein>
<dbReference type="InterPro" id="IPR001646">
    <property type="entry name" value="5peptide_repeat"/>
</dbReference>
<reference evidence="3" key="1">
    <citation type="submission" date="2019-02" db="EMBL/GenBank/DDBJ databases">
        <authorList>
            <person name="Gruber-Vodicka R. H."/>
            <person name="Seah K. B. B."/>
        </authorList>
    </citation>
    <scope>NUCLEOTIDE SEQUENCE</scope>
    <source>
        <strain evidence="4">BECK_SA2B12</strain>
        <strain evidence="3">BECK_SA2B15</strain>
        <strain evidence="2">BECK_SA2B20</strain>
    </source>
</reference>
<feature type="transmembrane region" description="Helical" evidence="1">
    <location>
        <begin position="84"/>
        <end position="108"/>
    </location>
</feature>
<dbReference type="Gene3D" id="2.160.20.80">
    <property type="entry name" value="E3 ubiquitin-protein ligase SopA"/>
    <property type="match status" value="1"/>
</dbReference>
<feature type="transmembrane region" description="Helical" evidence="1">
    <location>
        <begin position="128"/>
        <end position="148"/>
    </location>
</feature>
<evidence type="ECO:0000313" key="4">
    <source>
        <dbReference type="EMBL" id="VFK07512.1"/>
    </source>
</evidence>
<keyword evidence="1" id="KW-0812">Transmembrane</keyword>
<dbReference type="EMBL" id="CAADFI010000379">
    <property type="protein sequence ID" value="VFK03771.1"/>
    <property type="molecule type" value="Genomic_DNA"/>
</dbReference>
<sequence>MQSGVSAVLEIKQMAPAKYKHPKMTTDFSNQDLRGRWFRGRDLRGARFIGADLRGARFRGADLTGADFSGARLGKTVRGVATTVLLSLALGLLAGFLEGFAGFFWAVMIDSVLELIQGTGTTQHGGALMVWSVGGAAGMVAILLFFLWRRQGNRMKSATFACGYV</sequence>
<evidence type="ECO:0000313" key="3">
    <source>
        <dbReference type="EMBL" id="VFK04174.1"/>
    </source>
</evidence>
<evidence type="ECO:0000256" key="1">
    <source>
        <dbReference type="SAM" id="Phobius"/>
    </source>
</evidence>
<evidence type="ECO:0000313" key="2">
    <source>
        <dbReference type="EMBL" id="VFK03771.1"/>
    </source>
</evidence>
<dbReference type="EMBL" id="CAADFG010000388">
    <property type="protein sequence ID" value="VFK04174.1"/>
    <property type="molecule type" value="Genomic_DNA"/>
</dbReference>
<keyword evidence="1" id="KW-0472">Membrane</keyword>